<dbReference type="Gene3D" id="3.90.1140.10">
    <property type="entry name" value="Cyclic phosphodiesterase"/>
    <property type="match status" value="1"/>
</dbReference>
<evidence type="ECO:0000313" key="3">
    <source>
        <dbReference type="Proteomes" id="UP001175000"/>
    </source>
</evidence>
<dbReference type="GO" id="GO:0005634">
    <property type="term" value="C:nucleus"/>
    <property type="evidence" value="ECO:0007669"/>
    <property type="project" value="TreeGrafter"/>
</dbReference>
<accession>A0AA39WED4</accession>
<dbReference type="AlphaFoldDB" id="A0AA39WED4"/>
<dbReference type="Proteomes" id="UP001175000">
    <property type="component" value="Unassembled WGS sequence"/>
</dbReference>
<dbReference type="PANTHER" id="PTHR13360:SF1">
    <property type="entry name" value="ACTIVATING SIGNAL COINTEGRATOR 1 COMPLEX SUBUNIT 1"/>
    <property type="match status" value="1"/>
</dbReference>
<keyword evidence="3" id="KW-1185">Reference proteome</keyword>
<dbReference type="PANTHER" id="PTHR13360">
    <property type="entry name" value="ACTIVATING SIGNAL COINTEGRATOR 1 COMPLEX SUBUNIT 1"/>
    <property type="match status" value="1"/>
</dbReference>
<keyword evidence="2" id="KW-0418">Kinase</keyword>
<dbReference type="InterPro" id="IPR019510">
    <property type="entry name" value="AKAP7-like_phosphoesterase"/>
</dbReference>
<evidence type="ECO:0000259" key="1">
    <source>
        <dbReference type="Pfam" id="PF10469"/>
    </source>
</evidence>
<dbReference type="InterPro" id="IPR009210">
    <property type="entry name" value="ASCC1"/>
</dbReference>
<dbReference type="EMBL" id="JAULSU010000006">
    <property type="protein sequence ID" value="KAK0613846.1"/>
    <property type="molecule type" value="Genomic_DNA"/>
</dbReference>
<evidence type="ECO:0000313" key="2">
    <source>
        <dbReference type="EMBL" id="KAK0613846.1"/>
    </source>
</evidence>
<comment type="caution">
    <text evidence="2">The sequence shown here is derived from an EMBL/GenBank/DDBJ whole genome shotgun (WGS) entry which is preliminary data.</text>
</comment>
<feature type="non-terminal residue" evidence="2">
    <location>
        <position position="1"/>
    </location>
</feature>
<gene>
    <name evidence="2" type="ORF">B0T14DRAFT_384329</name>
</gene>
<protein>
    <submittedName>
        <fullName evidence="2">Kinase A anchor protein</fullName>
    </submittedName>
</protein>
<feature type="domain" description="A-kinase anchor protein 7-like phosphoesterase" evidence="1">
    <location>
        <begin position="10"/>
        <end position="247"/>
    </location>
</feature>
<name>A0AA39WED4_9PEZI</name>
<organism evidence="2 3">
    <name type="scientific">Immersiella caudata</name>
    <dbReference type="NCBI Taxonomy" id="314043"/>
    <lineage>
        <taxon>Eukaryota</taxon>
        <taxon>Fungi</taxon>
        <taxon>Dikarya</taxon>
        <taxon>Ascomycota</taxon>
        <taxon>Pezizomycotina</taxon>
        <taxon>Sordariomycetes</taxon>
        <taxon>Sordariomycetidae</taxon>
        <taxon>Sordariales</taxon>
        <taxon>Lasiosphaeriaceae</taxon>
        <taxon>Immersiella</taxon>
    </lineage>
</organism>
<keyword evidence="2" id="KW-0808">Transferase</keyword>
<proteinExistence type="predicted"/>
<sequence>PRHNQPKESPTHFLCIPLVTPSSRPQLSRSLSLFRSDVCGPLGFGIPEGAVRPVGTLHLTLGVFRESGGRSLEEAVEVLWGLRLKEILKGVKMPVMPGTTGAGGGGGGSEEEKEKLKVTLKGLRSMQADKGKVAVLYAPPEDPLGRLQGFCEGVKKVFVDEGIMMEEGRPLLLHATVVNTVYVKGKRGKRGERVTVDAREVIDKYEDEVWMEDVEVEGVQICRMGAKKRILDGEEDESYEVEAEVRF</sequence>
<feature type="non-terminal residue" evidence="2">
    <location>
        <position position="247"/>
    </location>
</feature>
<reference evidence="2" key="1">
    <citation type="submission" date="2023-06" db="EMBL/GenBank/DDBJ databases">
        <title>Genome-scale phylogeny and comparative genomics of the fungal order Sordariales.</title>
        <authorList>
            <consortium name="Lawrence Berkeley National Laboratory"/>
            <person name="Hensen N."/>
            <person name="Bonometti L."/>
            <person name="Westerberg I."/>
            <person name="Brannstrom I.O."/>
            <person name="Guillou S."/>
            <person name="Cros-Aarteil S."/>
            <person name="Calhoun S."/>
            <person name="Haridas S."/>
            <person name="Kuo A."/>
            <person name="Mondo S."/>
            <person name="Pangilinan J."/>
            <person name="Riley R."/>
            <person name="Labutti K."/>
            <person name="Andreopoulos B."/>
            <person name="Lipzen A."/>
            <person name="Chen C."/>
            <person name="Yanf M."/>
            <person name="Daum C."/>
            <person name="Ng V."/>
            <person name="Clum A."/>
            <person name="Steindorff A."/>
            <person name="Ohm R."/>
            <person name="Martin F."/>
            <person name="Silar P."/>
            <person name="Natvig D."/>
            <person name="Lalanne C."/>
            <person name="Gautier V."/>
            <person name="Ament-Velasquez S.L."/>
            <person name="Kruys A."/>
            <person name="Hutchinson M.I."/>
            <person name="Powell A.J."/>
            <person name="Barry K."/>
            <person name="Miller A.N."/>
            <person name="Grigoriev I.V."/>
            <person name="Debuchy R."/>
            <person name="Gladieux P."/>
            <person name="Thoren M.H."/>
            <person name="Johannesson H."/>
        </authorList>
    </citation>
    <scope>NUCLEOTIDE SEQUENCE</scope>
    <source>
        <strain evidence="2">CBS 606.72</strain>
    </source>
</reference>
<dbReference type="GO" id="GO:0006355">
    <property type="term" value="P:regulation of DNA-templated transcription"/>
    <property type="evidence" value="ECO:0007669"/>
    <property type="project" value="TreeGrafter"/>
</dbReference>
<dbReference type="Pfam" id="PF10469">
    <property type="entry name" value="AKAP7_NLS"/>
    <property type="match status" value="1"/>
</dbReference>
<dbReference type="GO" id="GO:0006307">
    <property type="term" value="P:DNA alkylation repair"/>
    <property type="evidence" value="ECO:0007669"/>
    <property type="project" value="InterPro"/>
</dbReference>
<dbReference type="GO" id="GO:0016301">
    <property type="term" value="F:kinase activity"/>
    <property type="evidence" value="ECO:0007669"/>
    <property type="project" value="UniProtKB-KW"/>
</dbReference>